<organism evidence="6 7">
    <name type="scientific">Hebeloma cylindrosporum</name>
    <dbReference type="NCBI Taxonomy" id="76867"/>
    <lineage>
        <taxon>Eukaryota</taxon>
        <taxon>Fungi</taxon>
        <taxon>Dikarya</taxon>
        <taxon>Basidiomycota</taxon>
        <taxon>Agaricomycotina</taxon>
        <taxon>Agaricomycetes</taxon>
        <taxon>Agaricomycetidae</taxon>
        <taxon>Agaricales</taxon>
        <taxon>Agaricineae</taxon>
        <taxon>Hymenogastraceae</taxon>
        <taxon>Hebeloma</taxon>
    </lineage>
</organism>
<feature type="domain" description="MYND-type" evidence="5">
    <location>
        <begin position="30"/>
        <end position="75"/>
    </location>
</feature>
<dbReference type="Pfam" id="PF01753">
    <property type="entry name" value="zf-MYND"/>
    <property type="match status" value="1"/>
</dbReference>
<evidence type="ECO:0000256" key="1">
    <source>
        <dbReference type="ARBA" id="ARBA00022723"/>
    </source>
</evidence>
<dbReference type="AlphaFoldDB" id="A0A0C2XGI0"/>
<evidence type="ECO:0000313" key="6">
    <source>
        <dbReference type="EMBL" id="KIM37013.1"/>
    </source>
</evidence>
<evidence type="ECO:0000256" key="3">
    <source>
        <dbReference type="ARBA" id="ARBA00022833"/>
    </source>
</evidence>
<dbReference type="PROSITE" id="PS50865">
    <property type="entry name" value="ZF_MYND_2"/>
    <property type="match status" value="1"/>
</dbReference>
<dbReference type="GO" id="GO:0008270">
    <property type="term" value="F:zinc ion binding"/>
    <property type="evidence" value="ECO:0007669"/>
    <property type="project" value="UniProtKB-KW"/>
</dbReference>
<dbReference type="STRING" id="686832.A0A0C2XGI0"/>
<evidence type="ECO:0000256" key="4">
    <source>
        <dbReference type="PROSITE-ProRule" id="PRU00134"/>
    </source>
</evidence>
<sequence length="249" mass="28262">MASSSKRKEVLSTGKDRDVITAPPGGKTMGYKCGNPECYVRAIEVPLKACAKCKTIRYCSRECQAAHWKRHKVWCNHNTDHAQSLAKADAEANAFGFAWNIPDGVTLVDLDQKLEKWVKFHSNLLMAATIHALSLPRDIKRAKMFFLRVKVSYRPDHKDMPSKFFRVNDAFLIDIEEAKKLGSVWTASIEHVDTMRAESEALRRGSVAAIVPFGSLKDLSPLKIQNNWKEILIRDVERGKKLMRFEMAD</sequence>
<proteinExistence type="predicted"/>
<keyword evidence="2 4" id="KW-0863">Zinc-finger</keyword>
<evidence type="ECO:0000313" key="7">
    <source>
        <dbReference type="Proteomes" id="UP000053424"/>
    </source>
</evidence>
<dbReference type="Proteomes" id="UP000053424">
    <property type="component" value="Unassembled WGS sequence"/>
</dbReference>
<dbReference type="EMBL" id="KN831800">
    <property type="protein sequence ID" value="KIM37013.1"/>
    <property type="molecule type" value="Genomic_DNA"/>
</dbReference>
<keyword evidence="7" id="KW-1185">Reference proteome</keyword>
<reference evidence="6 7" key="1">
    <citation type="submission" date="2014-04" db="EMBL/GenBank/DDBJ databases">
        <authorList>
            <consortium name="DOE Joint Genome Institute"/>
            <person name="Kuo A."/>
            <person name="Gay G."/>
            <person name="Dore J."/>
            <person name="Kohler A."/>
            <person name="Nagy L.G."/>
            <person name="Floudas D."/>
            <person name="Copeland A."/>
            <person name="Barry K.W."/>
            <person name="Cichocki N."/>
            <person name="Veneault-Fourrey C."/>
            <person name="LaButti K."/>
            <person name="Lindquist E.A."/>
            <person name="Lipzen A."/>
            <person name="Lundell T."/>
            <person name="Morin E."/>
            <person name="Murat C."/>
            <person name="Sun H."/>
            <person name="Tunlid A."/>
            <person name="Henrissat B."/>
            <person name="Grigoriev I.V."/>
            <person name="Hibbett D.S."/>
            <person name="Martin F."/>
            <person name="Nordberg H.P."/>
            <person name="Cantor M.N."/>
            <person name="Hua S.X."/>
        </authorList>
    </citation>
    <scope>NUCLEOTIDE SEQUENCE [LARGE SCALE GENOMIC DNA]</scope>
    <source>
        <strain evidence="7">h7</strain>
    </source>
</reference>
<keyword evidence="1" id="KW-0479">Metal-binding</keyword>
<keyword evidence="3" id="KW-0862">Zinc</keyword>
<accession>A0A0C2XGI0</accession>
<evidence type="ECO:0000256" key="2">
    <source>
        <dbReference type="ARBA" id="ARBA00022771"/>
    </source>
</evidence>
<name>A0A0C2XGI0_HEBCY</name>
<dbReference type="OrthoDB" id="432970at2759"/>
<reference evidence="7" key="2">
    <citation type="submission" date="2015-01" db="EMBL/GenBank/DDBJ databases">
        <title>Evolutionary Origins and Diversification of the Mycorrhizal Mutualists.</title>
        <authorList>
            <consortium name="DOE Joint Genome Institute"/>
            <consortium name="Mycorrhizal Genomics Consortium"/>
            <person name="Kohler A."/>
            <person name="Kuo A."/>
            <person name="Nagy L.G."/>
            <person name="Floudas D."/>
            <person name="Copeland A."/>
            <person name="Barry K.W."/>
            <person name="Cichocki N."/>
            <person name="Veneault-Fourrey C."/>
            <person name="LaButti K."/>
            <person name="Lindquist E.A."/>
            <person name="Lipzen A."/>
            <person name="Lundell T."/>
            <person name="Morin E."/>
            <person name="Murat C."/>
            <person name="Riley R."/>
            <person name="Ohm R."/>
            <person name="Sun H."/>
            <person name="Tunlid A."/>
            <person name="Henrissat B."/>
            <person name="Grigoriev I.V."/>
            <person name="Hibbett D.S."/>
            <person name="Martin F."/>
        </authorList>
    </citation>
    <scope>NUCLEOTIDE SEQUENCE [LARGE SCALE GENOMIC DNA]</scope>
    <source>
        <strain evidence="7">h7</strain>
    </source>
</reference>
<dbReference type="InterPro" id="IPR002893">
    <property type="entry name" value="Znf_MYND"/>
</dbReference>
<dbReference type="PROSITE" id="PS01360">
    <property type="entry name" value="ZF_MYND_1"/>
    <property type="match status" value="1"/>
</dbReference>
<gene>
    <name evidence="6" type="ORF">M413DRAFT_448743</name>
</gene>
<dbReference type="HOGENOM" id="CLU_094262_0_1_1"/>
<protein>
    <recommendedName>
        <fullName evidence="5">MYND-type domain-containing protein</fullName>
    </recommendedName>
</protein>
<dbReference type="Gene3D" id="6.10.140.2220">
    <property type="match status" value="1"/>
</dbReference>
<evidence type="ECO:0000259" key="5">
    <source>
        <dbReference type="PROSITE" id="PS50865"/>
    </source>
</evidence>
<dbReference type="SUPFAM" id="SSF144232">
    <property type="entry name" value="HIT/MYND zinc finger-like"/>
    <property type="match status" value="1"/>
</dbReference>